<evidence type="ECO:0000256" key="1">
    <source>
        <dbReference type="SAM" id="MobiDB-lite"/>
    </source>
</evidence>
<dbReference type="EMBL" id="VSSB01000001">
    <property type="protein sequence ID" value="TYL52310.1"/>
    <property type="molecule type" value="Genomic_DNA"/>
</dbReference>
<feature type="compositionally biased region" description="Basic residues" evidence="1">
    <location>
        <begin position="27"/>
        <end position="47"/>
    </location>
</feature>
<name>A0A5S4V6U6_9MICO</name>
<proteinExistence type="predicted"/>
<evidence type="ECO:0000259" key="2">
    <source>
        <dbReference type="SMART" id="SM00507"/>
    </source>
</evidence>
<dbReference type="Pfam" id="PF02720">
    <property type="entry name" value="DUF222"/>
    <property type="match status" value="1"/>
</dbReference>
<organism evidence="3 4">
    <name type="scientific">Agromyces mariniharenae</name>
    <dbReference type="NCBI Taxonomy" id="2604423"/>
    <lineage>
        <taxon>Bacteria</taxon>
        <taxon>Bacillati</taxon>
        <taxon>Actinomycetota</taxon>
        <taxon>Actinomycetes</taxon>
        <taxon>Micrococcales</taxon>
        <taxon>Microbacteriaceae</taxon>
        <taxon>Agromyces</taxon>
    </lineage>
</organism>
<feature type="region of interest" description="Disordered" evidence="1">
    <location>
        <begin position="16"/>
        <end position="53"/>
    </location>
</feature>
<gene>
    <name evidence="3" type="ORF">FYC51_00595</name>
</gene>
<comment type="caution">
    <text evidence="3">The sequence shown here is derived from an EMBL/GenBank/DDBJ whole genome shotgun (WGS) entry which is preliminary data.</text>
</comment>
<dbReference type="AlphaFoldDB" id="A0A5S4V6U6"/>
<sequence>MIGAFRLIAVSVGPVWMDPCPPPSTSRMKRRSRRSWRRSPRSRRRSGSSRPGQYRCIQRARELGADVERVTESSTPRERDMAKRSFVAELATTLGRHEASASRLVAEAERLTGPRHATLDALAAGELALTQVRSVLELTHDLPVEVADAVEQVALDAASAAAANGVVSTNADVRRRMRRVRERLHPQPLADRRARAVDDRRVCLDPAPDGMAWLSLHLEAERAVAIDARLTALAARPTEAGDMRTSLQRAVDVAADLLLGGGLLGGGLLGGGLLGGGLLDDERTRHDATVIGAVVPRINVTVPVLTLLGLDDEPAELEGYGPIDPETARLLTVHAPWIRRILVHPETGAVVSYGRERYRVPADLAGLVRFRDGQCRFPGCSRPATHADLDHTTAFARGGTTSATNLAALCEPHHHLKHESRWRVLQEPGGVMRWTSPAGHVLRTLPERPFMPVGAGEGVDAADAACPASTAIARRIEPPPIPPDPSPTIDEEWQALLEWYEPVPF</sequence>
<dbReference type="InterPro" id="IPR003615">
    <property type="entry name" value="HNH_nuc"/>
</dbReference>
<dbReference type="CDD" id="cd00085">
    <property type="entry name" value="HNHc"/>
    <property type="match status" value="1"/>
</dbReference>
<reference evidence="3 4" key="1">
    <citation type="submission" date="2019-08" db="EMBL/GenBank/DDBJ databases">
        <authorList>
            <person name="Hu J."/>
        </authorList>
    </citation>
    <scope>NUCLEOTIDE SEQUENCE [LARGE SCALE GENOMIC DNA]</scope>
    <source>
        <strain evidence="3 4">NEAU-184</strain>
    </source>
</reference>
<accession>A0A5S4V6U6</accession>
<dbReference type="SMART" id="SM00507">
    <property type="entry name" value="HNHc"/>
    <property type="match status" value="1"/>
</dbReference>
<protein>
    <submittedName>
        <fullName evidence="3">DUF222 domain-containing protein</fullName>
    </submittedName>
</protein>
<evidence type="ECO:0000313" key="4">
    <source>
        <dbReference type="Proteomes" id="UP000325243"/>
    </source>
</evidence>
<dbReference type="Proteomes" id="UP000325243">
    <property type="component" value="Unassembled WGS sequence"/>
</dbReference>
<evidence type="ECO:0000313" key="3">
    <source>
        <dbReference type="EMBL" id="TYL52310.1"/>
    </source>
</evidence>
<dbReference type="Gene3D" id="1.10.30.50">
    <property type="match status" value="1"/>
</dbReference>
<dbReference type="InterPro" id="IPR003870">
    <property type="entry name" value="DUF222"/>
</dbReference>
<feature type="domain" description="HNH nuclease" evidence="2">
    <location>
        <begin position="363"/>
        <end position="415"/>
    </location>
</feature>
<keyword evidence="4" id="KW-1185">Reference proteome</keyword>